<dbReference type="RefSeq" id="WP_105040063.1">
    <property type="nucleotide sequence ID" value="NZ_PPSL01000004.1"/>
</dbReference>
<sequence length="119" mass="13276">MIKLSSLILVACLSATTAQKHTWIVELEGDYDRQAYTKGSYDPTQYLESWLISAAGGYQITNHFTVGLMIGGSSTQYFVPVPIAPAPAYGNTLENAKHSRNTIDLGIWFRYTHSLNNRF</sequence>
<keyword evidence="2" id="KW-1185">Reference proteome</keyword>
<proteinExistence type="predicted"/>
<gene>
    <name evidence="1" type="ORF">CJD36_015255</name>
</gene>
<dbReference type="Proteomes" id="UP000239872">
    <property type="component" value="Unassembled WGS sequence"/>
</dbReference>
<protein>
    <recommendedName>
        <fullName evidence="3">Outer membrane protein beta-barrel domain-containing protein</fullName>
    </recommendedName>
</protein>
<comment type="caution">
    <text evidence="1">The sequence shown here is derived from an EMBL/GenBank/DDBJ whole genome shotgun (WGS) entry which is preliminary data.</text>
</comment>
<evidence type="ECO:0008006" key="3">
    <source>
        <dbReference type="Google" id="ProtNLM"/>
    </source>
</evidence>
<accession>A0A2S7STI8</accession>
<organism evidence="1 2">
    <name type="scientific">Flavipsychrobacter stenotrophus</name>
    <dbReference type="NCBI Taxonomy" id="2077091"/>
    <lineage>
        <taxon>Bacteria</taxon>
        <taxon>Pseudomonadati</taxon>
        <taxon>Bacteroidota</taxon>
        <taxon>Chitinophagia</taxon>
        <taxon>Chitinophagales</taxon>
        <taxon>Chitinophagaceae</taxon>
        <taxon>Flavipsychrobacter</taxon>
    </lineage>
</organism>
<reference evidence="1 2" key="1">
    <citation type="submission" date="2018-01" db="EMBL/GenBank/DDBJ databases">
        <title>A novel member of the phylum Bacteroidetes isolated from glacier ice.</title>
        <authorList>
            <person name="Liu Q."/>
            <person name="Xin Y.-H."/>
        </authorList>
    </citation>
    <scope>NUCLEOTIDE SEQUENCE [LARGE SCALE GENOMIC DNA]</scope>
    <source>
        <strain evidence="1 2">RB1R16</strain>
    </source>
</reference>
<dbReference type="AlphaFoldDB" id="A0A2S7STI8"/>
<name>A0A2S7STI8_9BACT</name>
<evidence type="ECO:0000313" key="1">
    <source>
        <dbReference type="EMBL" id="PQJ10054.1"/>
    </source>
</evidence>
<dbReference type="EMBL" id="PPSL01000004">
    <property type="protein sequence ID" value="PQJ10054.1"/>
    <property type="molecule type" value="Genomic_DNA"/>
</dbReference>
<evidence type="ECO:0000313" key="2">
    <source>
        <dbReference type="Proteomes" id="UP000239872"/>
    </source>
</evidence>